<evidence type="ECO:0000256" key="1">
    <source>
        <dbReference type="SAM" id="MobiDB-lite"/>
    </source>
</evidence>
<sequence length="44" mass="4841">MDINHFHNAIDNAFPMQGGFGHQQPLPPMPQPQPQPQAAPFFGS</sequence>
<protein>
    <submittedName>
        <fullName evidence="2">Uncharacterized protein</fullName>
    </submittedName>
</protein>
<keyword evidence="3" id="KW-1185">Reference proteome</keyword>
<name>A0ABW4P4Z6_9NOCA</name>
<gene>
    <name evidence="2" type="ORF">ACFSJG_14195</name>
</gene>
<dbReference type="RefSeq" id="WP_378485835.1">
    <property type="nucleotide sequence ID" value="NZ_JBHUFB010000010.1"/>
</dbReference>
<accession>A0ABW4P4Z6</accession>
<dbReference type="Proteomes" id="UP001597286">
    <property type="component" value="Unassembled WGS sequence"/>
</dbReference>
<organism evidence="2 3">
    <name type="scientific">Rhodococcus gannanensis</name>
    <dbReference type="NCBI Taxonomy" id="1960308"/>
    <lineage>
        <taxon>Bacteria</taxon>
        <taxon>Bacillati</taxon>
        <taxon>Actinomycetota</taxon>
        <taxon>Actinomycetes</taxon>
        <taxon>Mycobacteriales</taxon>
        <taxon>Nocardiaceae</taxon>
        <taxon>Rhodococcus</taxon>
    </lineage>
</organism>
<feature type="compositionally biased region" description="Pro residues" evidence="1">
    <location>
        <begin position="25"/>
        <end position="37"/>
    </location>
</feature>
<comment type="caution">
    <text evidence="2">The sequence shown here is derived from an EMBL/GenBank/DDBJ whole genome shotgun (WGS) entry which is preliminary data.</text>
</comment>
<evidence type="ECO:0000313" key="3">
    <source>
        <dbReference type="Proteomes" id="UP001597286"/>
    </source>
</evidence>
<feature type="region of interest" description="Disordered" evidence="1">
    <location>
        <begin position="12"/>
        <end position="44"/>
    </location>
</feature>
<evidence type="ECO:0000313" key="2">
    <source>
        <dbReference type="EMBL" id="MFD1813369.1"/>
    </source>
</evidence>
<dbReference type="EMBL" id="JBHUFB010000010">
    <property type="protein sequence ID" value="MFD1813369.1"/>
    <property type="molecule type" value="Genomic_DNA"/>
</dbReference>
<reference evidence="3" key="1">
    <citation type="journal article" date="2019" name="Int. J. Syst. Evol. Microbiol.">
        <title>The Global Catalogue of Microorganisms (GCM) 10K type strain sequencing project: providing services to taxonomists for standard genome sequencing and annotation.</title>
        <authorList>
            <consortium name="The Broad Institute Genomics Platform"/>
            <consortium name="The Broad Institute Genome Sequencing Center for Infectious Disease"/>
            <person name="Wu L."/>
            <person name="Ma J."/>
        </authorList>
    </citation>
    <scope>NUCLEOTIDE SEQUENCE [LARGE SCALE GENOMIC DNA]</scope>
    <source>
        <strain evidence="3">DT72</strain>
    </source>
</reference>
<proteinExistence type="predicted"/>